<evidence type="ECO:0008006" key="4">
    <source>
        <dbReference type="Google" id="ProtNLM"/>
    </source>
</evidence>
<feature type="transmembrane region" description="Helical" evidence="1">
    <location>
        <begin position="44"/>
        <end position="73"/>
    </location>
</feature>
<keyword evidence="1" id="KW-0472">Membrane</keyword>
<keyword evidence="1" id="KW-0812">Transmembrane</keyword>
<dbReference type="EMBL" id="BJUY01000020">
    <property type="protein sequence ID" value="GEK91819.1"/>
    <property type="molecule type" value="Genomic_DNA"/>
</dbReference>
<evidence type="ECO:0000313" key="2">
    <source>
        <dbReference type="EMBL" id="GEK91819.1"/>
    </source>
</evidence>
<reference evidence="2 3" key="1">
    <citation type="submission" date="2019-07" db="EMBL/GenBank/DDBJ databases">
        <title>Whole genome shotgun sequence of Alkalibacterium kapii NBRC 103247.</title>
        <authorList>
            <person name="Hosoyama A."/>
            <person name="Uohara A."/>
            <person name="Ohji S."/>
            <person name="Ichikawa N."/>
        </authorList>
    </citation>
    <scope>NUCLEOTIDE SEQUENCE [LARGE SCALE GENOMIC DNA]</scope>
    <source>
        <strain evidence="2 3">NBRC 103247</strain>
    </source>
</reference>
<dbReference type="OrthoDB" id="2168698at2"/>
<gene>
    <name evidence="2" type="ORF">AKA01nite_14410</name>
</gene>
<dbReference type="RefSeq" id="WP_146924636.1">
    <property type="nucleotide sequence ID" value="NZ_BJUY01000020.1"/>
</dbReference>
<organism evidence="2 3">
    <name type="scientific">Alkalibacterium kapii</name>
    <dbReference type="NCBI Taxonomy" id="426704"/>
    <lineage>
        <taxon>Bacteria</taxon>
        <taxon>Bacillati</taxon>
        <taxon>Bacillota</taxon>
        <taxon>Bacilli</taxon>
        <taxon>Lactobacillales</taxon>
        <taxon>Carnobacteriaceae</taxon>
        <taxon>Alkalibacterium</taxon>
    </lineage>
</organism>
<accession>A0A511AUF3</accession>
<feature type="transmembrane region" description="Helical" evidence="1">
    <location>
        <begin position="94"/>
        <end position="112"/>
    </location>
</feature>
<sequence length="176" mass="19404">MIDKVDGNKEFPKLAMGVFILTMITIAVYEMLTLDADLSAREETVVLVAGGVVGSIGGIIGGLIGISIQYVFIKYPTQWLTKEEFVYKNEIWEAIFYSSTAGFLINFLLIQFGLPANLLVSTIVSILTTGLFLLIYFSGREKEPHIKRAITIVQIAWIVIGFGLGFVLNLFADMAV</sequence>
<evidence type="ECO:0000256" key="1">
    <source>
        <dbReference type="SAM" id="Phobius"/>
    </source>
</evidence>
<feature type="transmembrane region" description="Helical" evidence="1">
    <location>
        <begin position="118"/>
        <end position="137"/>
    </location>
</feature>
<keyword evidence="3" id="KW-1185">Reference proteome</keyword>
<evidence type="ECO:0000313" key="3">
    <source>
        <dbReference type="Proteomes" id="UP000321662"/>
    </source>
</evidence>
<comment type="caution">
    <text evidence="2">The sequence shown here is derived from an EMBL/GenBank/DDBJ whole genome shotgun (WGS) entry which is preliminary data.</text>
</comment>
<keyword evidence="1" id="KW-1133">Transmembrane helix</keyword>
<protein>
    <recommendedName>
        <fullName evidence="4">Yip1 domain-containing protein</fullName>
    </recommendedName>
</protein>
<feature type="transmembrane region" description="Helical" evidence="1">
    <location>
        <begin position="12"/>
        <end position="32"/>
    </location>
</feature>
<proteinExistence type="predicted"/>
<name>A0A511AUF3_9LACT</name>
<dbReference type="AlphaFoldDB" id="A0A511AUF3"/>
<feature type="transmembrane region" description="Helical" evidence="1">
    <location>
        <begin position="149"/>
        <end position="172"/>
    </location>
</feature>
<dbReference type="Proteomes" id="UP000321662">
    <property type="component" value="Unassembled WGS sequence"/>
</dbReference>